<name>A0A075A1P7_OPIVI</name>
<dbReference type="GeneID" id="20324494"/>
<gene>
    <name evidence="1" type="ORF">T265_10326</name>
</gene>
<protein>
    <submittedName>
        <fullName evidence="1">Uncharacterized protein</fullName>
    </submittedName>
</protein>
<organism evidence="1 2">
    <name type="scientific">Opisthorchis viverrini</name>
    <name type="common">Southeast Asian liver fluke</name>
    <dbReference type="NCBI Taxonomy" id="6198"/>
    <lineage>
        <taxon>Eukaryota</taxon>
        <taxon>Metazoa</taxon>
        <taxon>Spiralia</taxon>
        <taxon>Lophotrochozoa</taxon>
        <taxon>Platyhelminthes</taxon>
        <taxon>Trematoda</taxon>
        <taxon>Digenea</taxon>
        <taxon>Opisthorchiida</taxon>
        <taxon>Opisthorchiata</taxon>
        <taxon>Opisthorchiidae</taxon>
        <taxon>Opisthorchis</taxon>
    </lineage>
</organism>
<reference evidence="1 2" key="1">
    <citation type="submission" date="2013-11" db="EMBL/GenBank/DDBJ databases">
        <title>Opisthorchis viverrini - life in the bile duct.</title>
        <authorList>
            <person name="Young N.D."/>
            <person name="Nagarajan N."/>
            <person name="Lin S.J."/>
            <person name="Korhonen P.K."/>
            <person name="Jex A.R."/>
            <person name="Hall R.S."/>
            <person name="Safavi-Hemami H."/>
            <person name="Kaewkong W."/>
            <person name="Bertrand D."/>
            <person name="Gao S."/>
            <person name="Seet Q."/>
            <person name="Wongkham S."/>
            <person name="Teh B.T."/>
            <person name="Wongkham C."/>
            <person name="Intapan P.M."/>
            <person name="Maleewong W."/>
            <person name="Yang X."/>
            <person name="Hu M."/>
            <person name="Wang Z."/>
            <person name="Hofmann A."/>
            <person name="Sternberg P.W."/>
            <person name="Tan P."/>
            <person name="Wang J."/>
            <person name="Gasser R.B."/>
        </authorList>
    </citation>
    <scope>NUCLEOTIDE SEQUENCE [LARGE SCALE GENOMIC DNA]</scope>
</reference>
<keyword evidence="2" id="KW-1185">Reference proteome</keyword>
<dbReference type="AlphaFoldDB" id="A0A075A1P7"/>
<proteinExistence type="predicted"/>
<dbReference type="RefSeq" id="XP_009174926.1">
    <property type="nucleotide sequence ID" value="XM_009176662.1"/>
</dbReference>
<evidence type="ECO:0000313" key="1">
    <source>
        <dbReference type="EMBL" id="KER21324.1"/>
    </source>
</evidence>
<accession>A0A075A1P7</accession>
<dbReference type="EMBL" id="KL596975">
    <property type="protein sequence ID" value="KER21324.1"/>
    <property type="molecule type" value="Genomic_DNA"/>
</dbReference>
<evidence type="ECO:0000313" key="2">
    <source>
        <dbReference type="Proteomes" id="UP000054324"/>
    </source>
</evidence>
<dbReference type="Proteomes" id="UP000054324">
    <property type="component" value="Unassembled WGS sequence"/>
</dbReference>
<dbReference type="KEGG" id="ovi:T265_10326"/>
<sequence>MLRTTKSAGVQLDDQLKSSYLANVMSFEGSTSSEILLGCPGLDRSSQNAEVRFEPRSFRSVSLCLEHGAISHPGGERERERETNMREKTHKISLGLIQVTNLIISVRDISVDNDASLLYDHEVRLIIHKALEREPSADYVEYSEVPKPPSAQSDNLERTPLTSISRHFLKCLQSTTGGVPATPSWKNIRLTETRGLRVPDVPQKWRNRPWAVEEFSATL</sequence>
<dbReference type="CTD" id="20324494"/>